<keyword evidence="2" id="KW-0805">Transcription regulation</keyword>
<keyword evidence="4" id="KW-0804">Transcription</keyword>
<dbReference type="InterPro" id="IPR000551">
    <property type="entry name" value="MerR-type_HTH_dom"/>
</dbReference>
<dbReference type="GO" id="GO:0003700">
    <property type="term" value="F:DNA-binding transcription factor activity"/>
    <property type="evidence" value="ECO:0007669"/>
    <property type="project" value="InterPro"/>
</dbReference>
<dbReference type="Pfam" id="PF00376">
    <property type="entry name" value="MerR"/>
    <property type="match status" value="1"/>
</dbReference>
<name>A0A2M9BB72_9MICO</name>
<keyword evidence="3 6" id="KW-0238">DNA-binding</keyword>
<dbReference type="Gene3D" id="1.10.1660.10">
    <property type="match status" value="2"/>
</dbReference>
<dbReference type="Proteomes" id="UP000230161">
    <property type="component" value="Unassembled WGS sequence"/>
</dbReference>
<evidence type="ECO:0000256" key="1">
    <source>
        <dbReference type="ARBA" id="ARBA00022491"/>
    </source>
</evidence>
<accession>A0A2M9BB72</accession>
<dbReference type="PANTHER" id="PTHR30204">
    <property type="entry name" value="REDOX-CYCLING DRUG-SENSING TRANSCRIPTIONAL ACTIVATOR SOXR"/>
    <property type="match status" value="1"/>
</dbReference>
<keyword evidence="1" id="KW-0678">Repressor</keyword>
<sequence>MTSAPLTTAAVAAASGYSVQQIRDLERLGVIPPAHRAPNGYRVFTTAHLLAARAYRGLAVAIGPVAARRALRDARGLPFDEAMALISSFHVTLARQRDDALAAQRALRLIQAEARGEETVETGRGDQADDDVMTITELAAALGVRASTLRFWEQSGLVRPERVTAHAARRYPPAAIREARITSALRAAGYRIPEVRGTIRSIRELADLDDLDDLDLPAEALRTRLTTIAERTLALVAAGAEIAELIGVTREQGTSHLP</sequence>
<proteinExistence type="predicted"/>
<evidence type="ECO:0000256" key="2">
    <source>
        <dbReference type="ARBA" id="ARBA00023015"/>
    </source>
</evidence>
<dbReference type="Pfam" id="PF13411">
    <property type="entry name" value="MerR_1"/>
    <property type="match status" value="1"/>
</dbReference>
<dbReference type="PRINTS" id="PR00040">
    <property type="entry name" value="HTHMERR"/>
</dbReference>
<comment type="caution">
    <text evidence="6">The sequence shown here is derived from an EMBL/GenBank/DDBJ whole genome shotgun (WGS) entry which is preliminary data.</text>
</comment>
<dbReference type="PANTHER" id="PTHR30204:SF69">
    <property type="entry name" value="MERR-FAMILY TRANSCRIPTIONAL REGULATOR"/>
    <property type="match status" value="1"/>
</dbReference>
<dbReference type="EMBL" id="PGFB01000007">
    <property type="protein sequence ID" value="PJJ55189.1"/>
    <property type="molecule type" value="Genomic_DNA"/>
</dbReference>
<dbReference type="RefSeq" id="WP_245861788.1">
    <property type="nucleotide sequence ID" value="NZ_PGFB01000007.1"/>
</dbReference>
<evidence type="ECO:0000256" key="3">
    <source>
        <dbReference type="ARBA" id="ARBA00023125"/>
    </source>
</evidence>
<dbReference type="PROSITE" id="PS50937">
    <property type="entry name" value="HTH_MERR_2"/>
    <property type="match status" value="2"/>
</dbReference>
<feature type="domain" description="HTH merR-type" evidence="5">
    <location>
        <begin position="5"/>
        <end position="49"/>
    </location>
</feature>
<feature type="domain" description="HTH merR-type" evidence="5">
    <location>
        <begin position="132"/>
        <end position="201"/>
    </location>
</feature>
<dbReference type="InterPro" id="IPR047057">
    <property type="entry name" value="MerR_fam"/>
</dbReference>
<evidence type="ECO:0000313" key="6">
    <source>
        <dbReference type="EMBL" id="PJJ55189.1"/>
    </source>
</evidence>
<dbReference type="GO" id="GO:0003677">
    <property type="term" value="F:DNA binding"/>
    <property type="evidence" value="ECO:0007669"/>
    <property type="project" value="UniProtKB-KW"/>
</dbReference>
<evidence type="ECO:0000313" key="7">
    <source>
        <dbReference type="Proteomes" id="UP000230161"/>
    </source>
</evidence>
<dbReference type="InterPro" id="IPR009061">
    <property type="entry name" value="DNA-bd_dom_put_sf"/>
</dbReference>
<evidence type="ECO:0000259" key="5">
    <source>
        <dbReference type="PROSITE" id="PS50937"/>
    </source>
</evidence>
<organism evidence="6 7">
    <name type="scientific">Compostimonas suwonensis</name>
    <dbReference type="NCBI Taxonomy" id="1048394"/>
    <lineage>
        <taxon>Bacteria</taxon>
        <taxon>Bacillati</taxon>
        <taxon>Actinomycetota</taxon>
        <taxon>Actinomycetes</taxon>
        <taxon>Micrococcales</taxon>
        <taxon>Microbacteriaceae</taxon>
        <taxon>Compostimonas</taxon>
    </lineage>
</organism>
<keyword evidence="7" id="KW-1185">Reference proteome</keyword>
<dbReference type="SMART" id="SM00422">
    <property type="entry name" value="HTH_MERR"/>
    <property type="match status" value="2"/>
</dbReference>
<dbReference type="SUPFAM" id="SSF46955">
    <property type="entry name" value="Putative DNA-binding domain"/>
    <property type="match status" value="2"/>
</dbReference>
<reference evidence="6 7" key="1">
    <citation type="submission" date="2017-11" db="EMBL/GenBank/DDBJ databases">
        <title>Genomic Encyclopedia of Archaeal and Bacterial Type Strains, Phase II (KMG-II): From Individual Species to Whole Genera.</title>
        <authorList>
            <person name="Goeker M."/>
        </authorList>
    </citation>
    <scope>NUCLEOTIDE SEQUENCE [LARGE SCALE GENOMIC DNA]</scope>
    <source>
        <strain evidence="6 7">DSM 25625</strain>
    </source>
</reference>
<evidence type="ECO:0000256" key="4">
    <source>
        <dbReference type="ARBA" id="ARBA00023163"/>
    </source>
</evidence>
<gene>
    <name evidence="6" type="ORF">CLV54_3325</name>
</gene>
<protein>
    <submittedName>
        <fullName evidence="6">DNA-binding transcriptional MerR regulator</fullName>
    </submittedName>
</protein>
<dbReference type="AlphaFoldDB" id="A0A2M9BB72"/>